<dbReference type="InterPro" id="IPR041657">
    <property type="entry name" value="HTH_17"/>
</dbReference>
<keyword evidence="3" id="KW-1185">Reference proteome</keyword>
<evidence type="ECO:0000313" key="3">
    <source>
        <dbReference type="Proteomes" id="UP000297447"/>
    </source>
</evidence>
<dbReference type="OrthoDB" id="5524782at2"/>
<keyword evidence="2" id="KW-0238">DNA-binding</keyword>
<name>A0A4R8ZYP1_9MICO</name>
<accession>A0A4R8ZYP1</accession>
<evidence type="ECO:0000313" key="2">
    <source>
        <dbReference type="EMBL" id="TFD48991.1"/>
    </source>
</evidence>
<dbReference type="GO" id="GO:0003677">
    <property type="term" value="F:DNA binding"/>
    <property type="evidence" value="ECO:0007669"/>
    <property type="project" value="UniProtKB-KW"/>
</dbReference>
<proteinExistence type="predicted"/>
<dbReference type="Proteomes" id="UP000297447">
    <property type="component" value="Unassembled WGS sequence"/>
</dbReference>
<dbReference type="EMBL" id="SOHE01000053">
    <property type="protein sequence ID" value="TFD48991.1"/>
    <property type="molecule type" value="Genomic_DNA"/>
</dbReference>
<sequence length="102" mass="11119">MTDSGHSAAVGRFLTLGDVAEVLSISAAEALDLVRSNELPAIRIGTAGAWRVERIVLESYIEAKYEEARRMALWQQSDFSDIVELSGGRILRPDKNSSPGDD</sequence>
<protein>
    <submittedName>
        <fullName evidence="2">DNA-binding protein</fullName>
    </submittedName>
</protein>
<evidence type="ECO:0000259" key="1">
    <source>
        <dbReference type="Pfam" id="PF12728"/>
    </source>
</evidence>
<feature type="domain" description="Helix-turn-helix" evidence="1">
    <location>
        <begin position="13"/>
        <end position="64"/>
    </location>
</feature>
<reference evidence="2 3" key="1">
    <citation type="submission" date="2019-03" db="EMBL/GenBank/DDBJ databases">
        <title>Genomics of glacier-inhabiting Cryobacterium strains.</title>
        <authorList>
            <person name="Liu Q."/>
            <person name="Xin Y.-H."/>
        </authorList>
    </citation>
    <scope>NUCLEOTIDE SEQUENCE [LARGE SCALE GENOMIC DNA]</scope>
    <source>
        <strain evidence="2 3">Hh14</strain>
    </source>
</reference>
<organism evidence="2 3">
    <name type="scientific">Cryobacterium frigoriphilum</name>
    <dbReference type="NCBI Taxonomy" id="1259150"/>
    <lineage>
        <taxon>Bacteria</taxon>
        <taxon>Bacillati</taxon>
        <taxon>Actinomycetota</taxon>
        <taxon>Actinomycetes</taxon>
        <taxon>Micrococcales</taxon>
        <taxon>Microbacteriaceae</taxon>
        <taxon>Cryobacterium</taxon>
    </lineage>
</organism>
<dbReference type="RefSeq" id="WP_134520015.1">
    <property type="nucleotide sequence ID" value="NZ_SOHE01000053.1"/>
</dbReference>
<dbReference type="Pfam" id="PF12728">
    <property type="entry name" value="HTH_17"/>
    <property type="match status" value="1"/>
</dbReference>
<gene>
    <name evidence="2" type="ORF">E3T55_13230</name>
</gene>
<comment type="caution">
    <text evidence="2">The sequence shown here is derived from an EMBL/GenBank/DDBJ whole genome shotgun (WGS) entry which is preliminary data.</text>
</comment>
<dbReference type="AlphaFoldDB" id="A0A4R8ZYP1"/>